<keyword evidence="7" id="KW-1185">Reference proteome</keyword>
<dbReference type="InterPro" id="IPR002104">
    <property type="entry name" value="Integrase_catalytic"/>
</dbReference>
<sequence>MWEPTLFLADRALRCRSRTGDTVRTYAEALLVWLKFLVERSIEMCDADEEAIGLFRAQLVHGGHTKPLAATTANHRVTVAGLFHQWGQRSGSMPSPLGKWLVATGRENSTADPRRYARSIKRLGIAPAVVRRLPRLLSREEVSRLFLVAPMPHRLMFRWSLATGMRRFEVCDLRLDQLPGAVEAARVDQGLLPIDLLRKGSRQCTVYAPVGLVEETNWYVLLERPESGACEVFVNRHGSPMSRHALTSMFRRCADEIGSKATLHHLRHTFAAHVLRVLEGYDRRGDAMNSLKTLQVMLGHASIETTEIYLRAVEVSGEPVVRALEFLYGETLA</sequence>
<proteinExistence type="inferred from homology"/>
<evidence type="ECO:0000256" key="4">
    <source>
        <dbReference type="ARBA" id="ARBA00023172"/>
    </source>
</evidence>
<protein>
    <submittedName>
        <fullName evidence="6">Site-specific recombinase XerD</fullName>
    </submittedName>
</protein>
<dbReference type="SUPFAM" id="SSF56349">
    <property type="entry name" value="DNA breaking-rejoining enzymes"/>
    <property type="match status" value="1"/>
</dbReference>
<reference evidence="6 7" key="1">
    <citation type="submission" date="2023-07" db="EMBL/GenBank/DDBJ databases">
        <title>Sorghum-associated microbial communities from plants grown in Nebraska, USA.</title>
        <authorList>
            <person name="Schachtman D."/>
        </authorList>
    </citation>
    <scope>NUCLEOTIDE SEQUENCE [LARGE SCALE GENOMIC DNA]</scope>
    <source>
        <strain evidence="6 7">BE316</strain>
    </source>
</reference>
<dbReference type="PANTHER" id="PTHR30349:SF64">
    <property type="entry name" value="PROPHAGE INTEGRASE INTD-RELATED"/>
    <property type="match status" value="1"/>
</dbReference>
<dbReference type="InterPro" id="IPR011010">
    <property type="entry name" value="DNA_brk_join_enz"/>
</dbReference>
<keyword evidence="4" id="KW-0233">DNA recombination</keyword>
<dbReference type="InterPro" id="IPR013762">
    <property type="entry name" value="Integrase-like_cat_sf"/>
</dbReference>
<name>A0ABU2A6D8_9BURK</name>
<dbReference type="PROSITE" id="PS51898">
    <property type="entry name" value="TYR_RECOMBINASE"/>
    <property type="match status" value="1"/>
</dbReference>
<evidence type="ECO:0000256" key="1">
    <source>
        <dbReference type="ARBA" id="ARBA00008857"/>
    </source>
</evidence>
<evidence type="ECO:0000313" key="7">
    <source>
        <dbReference type="Proteomes" id="UP001180825"/>
    </source>
</evidence>
<dbReference type="Gene3D" id="1.10.443.10">
    <property type="entry name" value="Intergrase catalytic core"/>
    <property type="match status" value="1"/>
</dbReference>
<comment type="similarity">
    <text evidence="1">Belongs to the 'phage' integrase family.</text>
</comment>
<dbReference type="PANTHER" id="PTHR30349">
    <property type="entry name" value="PHAGE INTEGRASE-RELATED"/>
    <property type="match status" value="1"/>
</dbReference>
<feature type="domain" description="Tyr recombinase" evidence="5">
    <location>
        <begin position="132"/>
        <end position="322"/>
    </location>
</feature>
<organism evidence="6 7">
    <name type="scientific">Roseateles asaccharophilus</name>
    <dbReference type="NCBI Taxonomy" id="582607"/>
    <lineage>
        <taxon>Bacteria</taxon>
        <taxon>Pseudomonadati</taxon>
        <taxon>Pseudomonadota</taxon>
        <taxon>Betaproteobacteria</taxon>
        <taxon>Burkholderiales</taxon>
        <taxon>Sphaerotilaceae</taxon>
        <taxon>Roseateles</taxon>
    </lineage>
</organism>
<dbReference type="Pfam" id="PF00589">
    <property type="entry name" value="Phage_integrase"/>
    <property type="match status" value="1"/>
</dbReference>
<evidence type="ECO:0000256" key="3">
    <source>
        <dbReference type="ARBA" id="ARBA00023125"/>
    </source>
</evidence>
<dbReference type="Gene3D" id="1.10.150.130">
    <property type="match status" value="1"/>
</dbReference>
<keyword evidence="2" id="KW-0229">DNA integration</keyword>
<evidence type="ECO:0000256" key="2">
    <source>
        <dbReference type="ARBA" id="ARBA00022908"/>
    </source>
</evidence>
<dbReference type="Proteomes" id="UP001180825">
    <property type="component" value="Unassembled WGS sequence"/>
</dbReference>
<evidence type="ECO:0000313" key="6">
    <source>
        <dbReference type="EMBL" id="MDR7332716.1"/>
    </source>
</evidence>
<dbReference type="InterPro" id="IPR050090">
    <property type="entry name" value="Tyrosine_recombinase_XerCD"/>
</dbReference>
<dbReference type="InterPro" id="IPR010998">
    <property type="entry name" value="Integrase_recombinase_N"/>
</dbReference>
<keyword evidence="3" id="KW-0238">DNA-binding</keyword>
<accession>A0ABU2A6D8</accession>
<dbReference type="EMBL" id="JAVDXV010000003">
    <property type="protein sequence ID" value="MDR7332716.1"/>
    <property type="molecule type" value="Genomic_DNA"/>
</dbReference>
<evidence type="ECO:0000259" key="5">
    <source>
        <dbReference type="PROSITE" id="PS51898"/>
    </source>
</evidence>
<gene>
    <name evidence="6" type="ORF">J2X21_001849</name>
</gene>
<comment type="caution">
    <text evidence="6">The sequence shown here is derived from an EMBL/GenBank/DDBJ whole genome shotgun (WGS) entry which is preliminary data.</text>
</comment>